<dbReference type="EMBL" id="BAAAQX010000040">
    <property type="protein sequence ID" value="GAA2214414.1"/>
    <property type="molecule type" value="Genomic_DNA"/>
</dbReference>
<dbReference type="InterPro" id="IPR037883">
    <property type="entry name" value="Knr4/Smi1-like_sf"/>
</dbReference>
<evidence type="ECO:0000313" key="2">
    <source>
        <dbReference type="EMBL" id="GAA2214414.1"/>
    </source>
</evidence>
<evidence type="ECO:0000259" key="1">
    <source>
        <dbReference type="SMART" id="SM00860"/>
    </source>
</evidence>
<evidence type="ECO:0000313" key="3">
    <source>
        <dbReference type="Proteomes" id="UP001499843"/>
    </source>
</evidence>
<keyword evidence="3" id="KW-1185">Reference proteome</keyword>
<feature type="domain" description="Knr4/Smi1-like" evidence="1">
    <location>
        <begin position="22"/>
        <end position="162"/>
    </location>
</feature>
<protein>
    <recommendedName>
        <fullName evidence="1">Knr4/Smi1-like domain-containing protein</fullName>
    </recommendedName>
</protein>
<dbReference type="Proteomes" id="UP001499843">
    <property type="component" value="Unassembled WGS sequence"/>
</dbReference>
<dbReference type="SUPFAM" id="SSF160631">
    <property type="entry name" value="SMI1/KNR4-like"/>
    <property type="match status" value="1"/>
</dbReference>
<dbReference type="Pfam" id="PF09346">
    <property type="entry name" value="SMI1_KNR4"/>
    <property type="match status" value="1"/>
</dbReference>
<sequence length="178" mass="20169">MRDGAAVADMFSAMSAQYAWSEADEAEVRLLEERVGVELPGSYRQFLLCSDGWGDGCLLRAGEVGWLRDLEPLAAEVWSGAGNGKVRSIPDELYFVYGEEQESVNLRREYVPDTLLVGRWDDGMALLNPHVRTAGGEWEAWYLASWVPGARRYRCFWDLIRNERVKPSLGRWCPEYGA</sequence>
<name>A0ABN3CY28_9ACTN</name>
<reference evidence="2 3" key="1">
    <citation type="journal article" date="2019" name="Int. J. Syst. Evol. Microbiol.">
        <title>The Global Catalogue of Microorganisms (GCM) 10K type strain sequencing project: providing services to taxonomists for standard genome sequencing and annotation.</title>
        <authorList>
            <consortium name="The Broad Institute Genomics Platform"/>
            <consortium name="The Broad Institute Genome Sequencing Center for Infectious Disease"/>
            <person name="Wu L."/>
            <person name="Ma J."/>
        </authorList>
    </citation>
    <scope>NUCLEOTIDE SEQUENCE [LARGE SCALE GENOMIC DNA]</scope>
    <source>
        <strain evidence="2 3">JCM 16114</strain>
    </source>
</reference>
<dbReference type="Gene3D" id="3.40.1580.10">
    <property type="entry name" value="SMI1/KNR4-like"/>
    <property type="match status" value="1"/>
</dbReference>
<proteinExistence type="predicted"/>
<organism evidence="2 3">
    <name type="scientific">Nonomuraea monospora</name>
    <dbReference type="NCBI Taxonomy" id="568818"/>
    <lineage>
        <taxon>Bacteria</taxon>
        <taxon>Bacillati</taxon>
        <taxon>Actinomycetota</taxon>
        <taxon>Actinomycetes</taxon>
        <taxon>Streptosporangiales</taxon>
        <taxon>Streptosporangiaceae</taxon>
        <taxon>Nonomuraea</taxon>
    </lineage>
</organism>
<accession>A0ABN3CY28</accession>
<gene>
    <name evidence="2" type="ORF">GCM10009850_098790</name>
</gene>
<comment type="caution">
    <text evidence="2">The sequence shown here is derived from an EMBL/GenBank/DDBJ whole genome shotgun (WGS) entry which is preliminary data.</text>
</comment>
<dbReference type="SMART" id="SM00860">
    <property type="entry name" value="SMI1_KNR4"/>
    <property type="match status" value="1"/>
</dbReference>
<dbReference type="InterPro" id="IPR018958">
    <property type="entry name" value="Knr4/Smi1-like_dom"/>
</dbReference>